<organism evidence="1 2">
    <name type="scientific">Mycetohabitans rhizoxinica (strain DSM 19002 / CIP 109453 / HKI 454)</name>
    <name type="common">Paraburkholderia rhizoxinica</name>
    <dbReference type="NCBI Taxonomy" id="882378"/>
    <lineage>
        <taxon>Bacteria</taxon>
        <taxon>Pseudomonadati</taxon>
        <taxon>Pseudomonadota</taxon>
        <taxon>Betaproteobacteria</taxon>
        <taxon>Burkholderiales</taxon>
        <taxon>Burkholderiaceae</taxon>
        <taxon>Mycetohabitans</taxon>
    </lineage>
</organism>
<dbReference type="InterPro" id="IPR009057">
    <property type="entry name" value="Homeodomain-like_sf"/>
</dbReference>
<dbReference type="InterPro" id="IPR002514">
    <property type="entry name" value="Transposase_8"/>
</dbReference>
<dbReference type="Pfam" id="PF01527">
    <property type="entry name" value="HTH_Tnp_1"/>
    <property type="match status" value="1"/>
</dbReference>
<dbReference type="PANTHER" id="PTHR33609">
    <property type="entry name" value="LOW CALCIUM RESPONSE LOCUS PROTEIN S"/>
    <property type="match status" value="1"/>
</dbReference>
<dbReference type="GO" id="GO:0004803">
    <property type="term" value="F:transposase activity"/>
    <property type="evidence" value="ECO:0007669"/>
    <property type="project" value="InterPro"/>
</dbReference>
<evidence type="ECO:0000313" key="2">
    <source>
        <dbReference type="Proteomes" id="UP000007437"/>
    </source>
</evidence>
<dbReference type="EMBL" id="FR687359">
    <property type="protein sequence ID" value="CBW76031.1"/>
    <property type="molecule type" value="Genomic_DNA"/>
</dbReference>
<gene>
    <name evidence="1" type="ordered locus">RBRH_02050</name>
</gene>
<dbReference type="AlphaFoldDB" id="E5ALL0"/>
<dbReference type="HOGENOM" id="CLU_027402_34_0_4"/>
<dbReference type="PANTHER" id="PTHR33609:SF1">
    <property type="entry name" value="TRANSPOSASE"/>
    <property type="match status" value="1"/>
</dbReference>
<reference evidence="1 2" key="1">
    <citation type="journal article" date="2011" name="J. Bacteriol.">
        <title>Complete genome sequence of Burkholderia rhizoxinica, an endosymbiont of Rhizopus microsporus.</title>
        <authorList>
            <person name="Lackner G."/>
            <person name="Moebius N."/>
            <person name="Partida-Martinez L."/>
            <person name="Hertweck C."/>
        </authorList>
    </citation>
    <scope>NUCLEOTIDE SEQUENCE [LARGE SCALE GENOMIC DNA]</scope>
    <source>
        <strain evidence="2">DSM 19002 / CIP 109453 / HKI 454</strain>
    </source>
</reference>
<evidence type="ECO:0000313" key="1">
    <source>
        <dbReference type="EMBL" id="CBW76031.1"/>
    </source>
</evidence>
<dbReference type="GO" id="GO:0003677">
    <property type="term" value="F:DNA binding"/>
    <property type="evidence" value="ECO:0007669"/>
    <property type="project" value="InterPro"/>
</dbReference>
<dbReference type="InterPro" id="IPR052546">
    <property type="entry name" value="Transposase_8_domain"/>
</dbReference>
<name>E5ALL0_MYCRK</name>
<evidence type="ECO:0008006" key="3">
    <source>
        <dbReference type="Google" id="ProtNLM"/>
    </source>
</evidence>
<sequence length="153" mass="17544">MKERGGLLSHVYFNNRSNDMRSRKLSAVEMIAALQARQAGETLSQVCRQWSISAATLYRIQKAYAGLDVGTLARLEMLMRENARLRKRVRYLETDSQLLQAALGAQGLSTHKRRELVVYLRRRFNVSLARVCRLVGLSRALYHYQASPFRRSG</sequence>
<dbReference type="STRING" id="882378.RBRH_02050"/>
<dbReference type="eggNOG" id="COG2963">
    <property type="taxonomic scope" value="Bacteria"/>
</dbReference>
<dbReference type="Proteomes" id="UP000007437">
    <property type="component" value="Chromosome"/>
</dbReference>
<proteinExistence type="predicted"/>
<dbReference type="SUPFAM" id="SSF46689">
    <property type="entry name" value="Homeodomain-like"/>
    <property type="match status" value="1"/>
</dbReference>
<dbReference type="GO" id="GO:0006313">
    <property type="term" value="P:DNA transposition"/>
    <property type="evidence" value="ECO:0007669"/>
    <property type="project" value="InterPro"/>
</dbReference>
<protein>
    <recommendedName>
        <fullName evidence="3">Transposase</fullName>
    </recommendedName>
</protein>
<dbReference type="KEGG" id="brh:RBRH_02050"/>
<accession>E5ALL0</accession>